<evidence type="ECO:0000313" key="1">
    <source>
        <dbReference type="EMBL" id="KAJ7567638.1"/>
    </source>
</evidence>
<dbReference type="Proteomes" id="UP001162992">
    <property type="component" value="Chromosome 2"/>
</dbReference>
<accession>A0ACC2EMI1</accession>
<sequence length="129" mass="15253">MTIPILIALATFMIIVVDLPVSTHASSFTVTNQCQEPILMQCHSHDNNLGQHLMQQGAHGYWHYYGNLWTVFTCDFENGGRRLHQEVWTWNLAFRWASNWDIKWELREDGIWMLRDDLHGNDKLFGTWY</sequence>
<protein>
    <submittedName>
        <fullName evidence="1">Uncharacterized protein</fullName>
    </submittedName>
</protein>
<comment type="caution">
    <text evidence="1">The sequence shown here is derived from an EMBL/GenBank/DDBJ whole genome shotgun (WGS) entry which is preliminary data.</text>
</comment>
<proteinExistence type="predicted"/>
<evidence type="ECO:0000313" key="2">
    <source>
        <dbReference type="Proteomes" id="UP001162992"/>
    </source>
</evidence>
<organism evidence="1 2">
    <name type="scientific">Diphasiastrum complanatum</name>
    <name type="common">Issler's clubmoss</name>
    <name type="synonym">Lycopodium complanatum</name>
    <dbReference type="NCBI Taxonomy" id="34168"/>
    <lineage>
        <taxon>Eukaryota</taxon>
        <taxon>Viridiplantae</taxon>
        <taxon>Streptophyta</taxon>
        <taxon>Embryophyta</taxon>
        <taxon>Tracheophyta</taxon>
        <taxon>Lycopodiopsida</taxon>
        <taxon>Lycopodiales</taxon>
        <taxon>Lycopodiaceae</taxon>
        <taxon>Lycopodioideae</taxon>
        <taxon>Diphasiastrum</taxon>
    </lineage>
</organism>
<reference evidence="2" key="1">
    <citation type="journal article" date="2024" name="Proc. Natl. Acad. Sci. U.S.A.">
        <title>Extraordinary preservation of gene collinearity over three hundred million years revealed in homosporous lycophytes.</title>
        <authorList>
            <person name="Li C."/>
            <person name="Wickell D."/>
            <person name="Kuo L.Y."/>
            <person name="Chen X."/>
            <person name="Nie B."/>
            <person name="Liao X."/>
            <person name="Peng D."/>
            <person name="Ji J."/>
            <person name="Jenkins J."/>
            <person name="Williams M."/>
            <person name="Shu S."/>
            <person name="Plott C."/>
            <person name="Barry K."/>
            <person name="Rajasekar S."/>
            <person name="Grimwood J."/>
            <person name="Han X."/>
            <person name="Sun S."/>
            <person name="Hou Z."/>
            <person name="He W."/>
            <person name="Dai G."/>
            <person name="Sun C."/>
            <person name="Schmutz J."/>
            <person name="Leebens-Mack J.H."/>
            <person name="Li F.W."/>
            <person name="Wang L."/>
        </authorList>
    </citation>
    <scope>NUCLEOTIDE SEQUENCE [LARGE SCALE GENOMIC DNA]</scope>
    <source>
        <strain evidence="2">cv. PW_Plant_1</strain>
    </source>
</reference>
<keyword evidence="2" id="KW-1185">Reference proteome</keyword>
<dbReference type="EMBL" id="CM055093">
    <property type="protein sequence ID" value="KAJ7567638.1"/>
    <property type="molecule type" value="Genomic_DNA"/>
</dbReference>
<name>A0ACC2EMI1_DIPCM</name>
<gene>
    <name evidence="1" type="ORF">O6H91_02G156900</name>
</gene>